<feature type="domain" description="GH26" evidence="6">
    <location>
        <begin position="39"/>
        <end position="339"/>
    </location>
</feature>
<feature type="compositionally biased region" description="Polar residues" evidence="5">
    <location>
        <begin position="317"/>
        <end position="337"/>
    </location>
</feature>
<dbReference type="GO" id="GO:0016985">
    <property type="term" value="F:mannan endo-1,4-beta-mannosidase activity"/>
    <property type="evidence" value="ECO:0007669"/>
    <property type="project" value="InterPro"/>
</dbReference>
<dbReference type="Pfam" id="PF00353">
    <property type="entry name" value="HemolysinCabind"/>
    <property type="match status" value="2"/>
</dbReference>
<evidence type="ECO:0000256" key="4">
    <source>
        <dbReference type="PROSITE-ProRule" id="PRU01100"/>
    </source>
</evidence>
<protein>
    <recommendedName>
        <fullName evidence="6">GH26 domain-containing protein</fullName>
    </recommendedName>
</protein>
<evidence type="ECO:0000256" key="2">
    <source>
        <dbReference type="ARBA" id="ARBA00022801"/>
    </source>
</evidence>
<dbReference type="GO" id="GO:0006080">
    <property type="term" value="P:substituted mannan metabolic process"/>
    <property type="evidence" value="ECO:0007669"/>
    <property type="project" value="InterPro"/>
</dbReference>
<gene>
    <name evidence="7" type="ORF">F0Q34_13000</name>
</gene>
<evidence type="ECO:0000313" key="7">
    <source>
        <dbReference type="EMBL" id="KAA2212632.1"/>
    </source>
</evidence>
<dbReference type="Gene3D" id="2.150.10.10">
    <property type="entry name" value="Serralysin-like metalloprotease, C-terminal"/>
    <property type="match status" value="1"/>
</dbReference>
<dbReference type="PANTHER" id="PTHR40079:SF4">
    <property type="entry name" value="GH26 DOMAIN-CONTAINING PROTEIN-RELATED"/>
    <property type="match status" value="1"/>
</dbReference>
<dbReference type="Proteomes" id="UP000322110">
    <property type="component" value="Unassembled WGS sequence"/>
</dbReference>
<dbReference type="PANTHER" id="PTHR40079">
    <property type="entry name" value="MANNAN ENDO-1,4-BETA-MANNOSIDASE E-RELATED"/>
    <property type="match status" value="1"/>
</dbReference>
<dbReference type="GO" id="GO:0005509">
    <property type="term" value="F:calcium ion binding"/>
    <property type="evidence" value="ECO:0007669"/>
    <property type="project" value="InterPro"/>
</dbReference>
<dbReference type="Gene3D" id="3.20.20.80">
    <property type="entry name" value="Glycosidases"/>
    <property type="match status" value="1"/>
</dbReference>
<dbReference type="PRINTS" id="PR00313">
    <property type="entry name" value="CABNDNGRPT"/>
</dbReference>
<evidence type="ECO:0000313" key="8">
    <source>
        <dbReference type="Proteomes" id="UP000322110"/>
    </source>
</evidence>
<feature type="region of interest" description="Disordered" evidence="5">
    <location>
        <begin position="316"/>
        <end position="428"/>
    </location>
</feature>
<dbReference type="AlphaFoldDB" id="A0A5B2TDR4"/>
<dbReference type="Pfam" id="PF02156">
    <property type="entry name" value="Glyco_hydro_26"/>
    <property type="match status" value="1"/>
</dbReference>
<evidence type="ECO:0000256" key="1">
    <source>
        <dbReference type="ARBA" id="ARBA00007754"/>
    </source>
</evidence>
<dbReference type="InterPro" id="IPR017853">
    <property type="entry name" value="GH"/>
</dbReference>
<comment type="caution">
    <text evidence="7">The sequence shown here is derived from an EMBL/GenBank/DDBJ whole genome shotgun (WGS) entry which is preliminary data.</text>
</comment>
<proteinExistence type="inferred from homology"/>
<sequence>MPRLVRAGQLGLMRSERLAGGQFASKPRATRTEAFQLCCAPQQGMGRLYPTHRKHKMALLGVYVENSTQRLKQFENWLGRDVDGVHGVIGAASWGDFVDSSRWAVDSVWGPTGREVFWSVPITVNGANLHSAANGDYNKYYKQVAQNLLRSDDSGPIYVRTGWEFNGDWFRWSAQGKEDAFIGAFREFVDTFRSVSDRFKFEWNVNEAYGGMDPAKAYPGDNYVDIIGMDFYFNPQWQSYDGAAAFAHIRDQKYGLQWLENFAKAHGKPTAYSEWGAQGNNAGSFVKAAKEWFDSHNVVYQTYWDSDAAYPGRLSDGSDSATGSAFKSAFSGRSSNGVDWDSDAGKDNSGDNDSGSGSSPATGNESEAPAETPVATPDDGGQNGSGAKASAGWSQQSWGSSRSETWHGTDGNDWYQSQGGGDTMHGGKGDDTYSIFSASDRVVEKAGAGTDTVTTWIHDYTLPDNVENLVFYGWGNANGNGNGLDNLIIGNDGRNVLNGMGGNDVLTGGKGADTFVIGKGQGDETITDFRRAEGDKVNFKGFGDGAKLSNDGDDWSIRAADGSVTHVTISGTTSLSSSDYFWG</sequence>
<accession>A0A5B2TDR4</accession>
<keyword evidence="3 4" id="KW-0326">Glycosidase</keyword>
<dbReference type="InterPro" id="IPR022790">
    <property type="entry name" value="GH26_dom"/>
</dbReference>
<dbReference type="InterPro" id="IPR000805">
    <property type="entry name" value="Glyco_hydro_26"/>
</dbReference>
<keyword evidence="2 4" id="KW-0378">Hydrolase</keyword>
<evidence type="ECO:0000256" key="3">
    <source>
        <dbReference type="ARBA" id="ARBA00023295"/>
    </source>
</evidence>
<dbReference type="PROSITE" id="PS51764">
    <property type="entry name" value="GH26"/>
    <property type="match status" value="1"/>
</dbReference>
<dbReference type="SUPFAM" id="SSF51120">
    <property type="entry name" value="beta-Roll"/>
    <property type="match status" value="1"/>
</dbReference>
<name>A0A5B2TDR4_9PROT</name>
<reference evidence="7 8" key="1">
    <citation type="journal article" date="2015" name="Int. J. Syst. Evol. Microbiol.">
        <title>Roseomonas oryzae sp. nov., isolated from paddy rhizosphere soil.</title>
        <authorList>
            <person name="Ramaprasad E.V."/>
            <person name="Sasikala Ch."/>
            <person name="Ramana Ch.V."/>
        </authorList>
    </citation>
    <scope>NUCLEOTIDE SEQUENCE [LARGE SCALE GENOMIC DNA]</scope>
    <source>
        <strain evidence="7 8">KCTC 42542</strain>
    </source>
</reference>
<feature type="active site" description="Proton donor" evidence="4">
    <location>
        <position position="164"/>
    </location>
</feature>
<organism evidence="7 8">
    <name type="scientific">Teichococcus oryzae</name>
    <dbReference type="NCBI Taxonomy" id="1608942"/>
    <lineage>
        <taxon>Bacteria</taxon>
        <taxon>Pseudomonadati</taxon>
        <taxon>Pseudomonadota</taxon>
        <taxon>Alphaproteobacteria</taxon>
        <taxon>Acetobacterales</taxon>
        <taxon>Roseomonadaceae</taxon>
        <taxon>Roseomonas</taxon>
    </lineage>
</organism>
<feature type="active site" description="Nucleophile" evidence="4">
    <location>
        <position position="274"/>
    </location>
</feature>
<keyword evidence="8" id="KW-1185">Reference proteome</keyword>
<evidence type="ECO:0000256" key="5">
    <source>
        <dbReference type="SAM" id="MobiDB-lite"/>
    </source>
</evidence>
<comment type="similarity">
    <text evidence="1 4">Belongs to the glycosyl hydrolase 26 family.</text>
</comment>
<dbReference type="EMBL" id="VUKA01000006">
    <property type="protein sequence ID" value="KAA2212632.1"/>
    <property type="molecule type" value="Genomic_DNA"/>
</dbReference>
<dbReference type="InterPro" id="IPR001343">
    <property type="entry name" value="Hemolysn_Ca-bd"/>
</dbReference>
<evidence type="ECO:0000259" key="6">
    <source>
        <dbReference type="PROSITE" id="PS51764"/>
    </source>
</evidence>
<dbReference type="SUPFAM" id="SSF51445">
    <property type="entry name" value="(Trans)glycosidases"/>
    <property type="match status" value="1"/>
</dbReference>
<dbReference type="InterPro" id="IPR011049">
    <property type="entry name" value="Serralysin-like_metalloprot_C"/>
</dbReference>
<feature type="compositionally biased region" description="Low complexity" evidence="5">
    <location>
        <begin position="389"/>
        <end position="401"/>
    </location>
</feature>